<comment type="caution">
    <text evidence="17">The sequence shown here is derived from an EMBL/GenBank/DDBJ whole genome shotgun (WGS) entry which is preliminary data.</text>
</comment>
<evidence type="ECO:0000259" key="15">
    <source>
        <dbReference type="Pfam" id="PF04261"/>
    </source>
</evidence>
<evidence type="ECO:0000256" key="4">
    <source>
        <dbReference type="ARBA" id="ARBA00022617"/>
    </source>
</evidence>
<evidence type="ECO:0000256" key="13">
    <source>
        <dbReference type="RuleBase" id="RU365017"/>
    </source>
</evidence>
<evidence type="ECO:0000313" key="18">
    <source>
        <dbReference type="Proteomes" id="UP000626026"/>
    </source>
</evidence>
<comment type="catalytic activity">
    <reaction evidence="12">
        <text>heme b + 2 H(+) = protoporphyrin IX + Fe(2+)</text>
        <dbReference type="Rhea" id="RHEA:22584"/>
        <dbReference type="ChEBI" id="CHEBI:15378"/>
        <dbReference type="ChEBI" id="CHEBI:29033"/>
        <dbReference type="ChEBI" id="CHEBI:57306"/>
        <dbReference type="ChEBI" id="CHEBI:60344"/>
        <dbReference type="EC" id="4.98.1.1"/>
    </reaction>
    <physiologicalReaction direction="left-to-right" evidence="12">
        <dbReference type="Rhea" id="RHEA:22585"/>
    </physiologicalReaction>
</comment>
<dbReference type="InterPro" id="IPR048327">
    <property type="entry name" value="Dyp_perox_N"/>
</dbReference>
<dbReference type="InterPro" id="IPR006314">
    <property type="entry name" value="Dyp_peroxidase"/>
</dbReference>
<dbReference type="InterPro" id="IPR006313">
    <property type="entry name" value="EfeB/EfeN"/>
</dbReference>
<dbReference type="EMBL" id="JACTVA010000007">
    <property type="protein sequence ID" value="MBC9206458.1"/>
    <property type="molecule type" value="Genomic_DNA"/>
</dbReference>
<evidence type="ECO:0000256" key="14">
    <source>
        <dbReference type="SAM" id="MobiDB-lite"/>
    </source>
</evidence>
<dbReference type="NCBIfam" id="TIGR01412">
    <property type="entry name" value="tat_substr_1"/>
    <property type="match status" value="1"/>
</dbReference>
<evidence type="ECO:0000256" key="3">
    <source>
        <dbReference type="ARBA" id="ARBA00022559"/>
    </source>
</evidence>
<dbReference type="SUPFAM" id="SSF54909">
    <property type="entry name" value="Dimeric alpha+beta barrel"/>
    <property type="match status" value="1"/>
</dbReference>
<keyword evidence="9" id="KW-0456">Lyase</keyword>
<evidence type="ECO:0000256" key="12">
    <source>
        <dbReference type="ARBA" id="ARBA00048856"/>
    </source>
</evidence>
<evidence type="ECO:0000256" key="10">
    <source>
        <dbReference type="ARBA" id="ARBA00033771"/>
    </source>
</evidence>
<proteinExistence type="inferred from homology"/>
<dbReference type="RefSeq" id="WP_187783634.1">
    <property type="nucleotide sequence ID" value="NZ_JACTVA010000007.1"/>
</dbReference>
<keyword evidence="3 13" id="KW-0575">Peroxidase</keyword>
<sequence>MTDKPRSGGCPFHPGTGPVAGRRGLMLGLAGGGALLLPAQAKAQPAPAPLMQSPPGRDAGAAGTALPFYGPHQPGILNPPPAAGLVAAFDVLATTPEELQRLFRLLTGRIAFLMAGGTPPAADPRFPPNDSGILGPVILPDGLTVTLSVGASIFDERFGLQALRPRQLVAMPRFPNDAPDRDWMHGDLLLQICANTPAATLHALRDIIKHMPSLLRLRWKLEGFLPAGLGDASAETPRNLLGFKDGTANLDPADATLMDALVWAGPAQGEPAWAQGGSYQVVRIIRNFVERWDRTPLREQERIFGRRREDGAPLGRSAEHEAFDYADDPDGQRIALDAHIRLANPRTAESANSRILRRPFNYSRGITRAGQLDMGLLFICFQADLRAGFVAVQERLNGEPLEEYIKPTGGGYFFVLPGAAGPDAYLGQGLFPA</sequence>
<evidence type="ECO:0000256" key="9">
    <source>
        <dbReference type="ARBA" id="ARBA00023239"/>
    </source>
</evidence>
<keyword evidence="18" id="KW-1185">Reference proteome</keyword>
<comment type="similarity">
    <text evidence="2">Belongs to the DyP-type peroxidase family. EfeB subfamily.</text>
</comment>
<dbReference type="InterPro" id="IPR048328">
    <property type="entry name" value="Dyp_perox_C"/>
</dbReference>
<feature type="region of interest" description="Disordered" evidence="14">
    <location>
        <begin position="45"/>
        <end position="64"/>
    </location>
</feature>
<keyword evidence="4 13" id="KW-0349">Heme</keyword>
<dbReference type="PANTHER" id="PTHR30521">
    <property type="entry name" value="DEFERROCHELATASE/PEROXIDASE"/>
    <property type="match status" value="1"/>
</dbReference>
<protein>
    <recommendedName>
        <fullName evidence="10 13">Deferrochelatase</fullName>
        <ecNumber evidence="13">1.11.1.-</ecNumber>
    </recommendedName>
    <alternativeName>
        <fullName evidence="11 13">Peroxidase EfeB</fullName>
    </alternativeName>
</protein>
<dbReference type="InterPro" id="IPR006311">
    <property type="entry name" value="TAT_signal"/>
</dbReference>
<dbReference type="EC" id="1.11.1.-" evidence="13"/>
<comment type="function">
    <text evidence="13">Involved in the recovery of exogenous heme iron. Extracts iron from heme while preserving the protoporphyrin ring intact.</text>
</comment>
<dbReference type="PROSITE" id="PS51318">
    <property type="entry name" value="TAT"/>
    <property type="match status" value="1"/>
</dbReference>
<evidence type="ECO:0000259" key="16">
    <source>
        <dbReference type="Pfam" id="PF20628"/>
    </source>
</evidence>
<dbReference type="PANTHER" id="PTHR30521:SF4">
    <property type="entry name" value="DEFERROCHELATASE"/>
    <property type="match status" value="1"/>
</dbReference>
<evidence type="ECO:0000256" key="1">
    <source>
        <dbReference type="ARBA" id="ARBA00004196"/>
    </source>
</evidence>
<dbReference type="Proteomes" id="UP000626026">
    <property type="component" value="Unassembled WGS sequence"/>
</dbReference>
<evidence type="ECO:0000256" key="2">
    <source>
        <dbReference type="ARBA" id="ARBA00005365"/>
    </source>
</evidence>
<feature type="domain" description="Dyp-type peroxidase N-terminal" evidence="15">
    <location>
        <begin position="73"/>
        <end position="224"/>
    </location>
</feature>
<evidence type="ECO:0000256" key="5">
    <source>
        <dbReference type="ARBA" id="ARBA00022723"/>
    </source>
</evidence>
<dbReference type="PROSITE" id="PS51404">
    <property type="entry name" value="DYP_PEROXIDASE"/>
    <property type="match status" value="1"/>
</dbReference>
<feature type="domain" description="Dyp-type peroxidase C-terminal" evidence="16">
    <location>
        <begin position="236"/>
        <end position="419"/>
    </location>
</feature>
<keyword evidence="6" id="KW-0732">Signal</keyword>
<gene>
    <name evidence="17" type="primary">efeB</name>
    <name evidence="17" type="ORF">IBL26_06385</name>
</gene>
<evidence type="ECO:0000256" key="6">
    <source>
        <dbReference type="ARBA" id="ARBA00022729"/>
    </source>
</evidence>
<keyword evidence="7 13" id="KW-0560">Oxidoreductase</keyword>
<evidence type="ECO:0000313" key="17">
    <source>
        <dbReference type="EMBL" id="MBC9206458.1"/>
    </source>
</evidence>
<dbReference type="Pfam" id="PF20628">
    <property type="entry name" value="Dyp_perox_C"/>
    <property type="match status" value="1"/>
</dbReference>
<name>A0ABR7RJG1_9PROT</name>
<dbReference type="InterPro" id="IPR011008">
    <property type="entry name" value="Dimeric_a/b-barrel"/>
</dbReference>
<comment type="cofactor">
    <cofactor evidence="13">
        <name>heme b</name>
        <dbReference type="ChEBI" id="CHEBI:60344"/>
    </cofactor>
    <text evidence="13">Binds 1 heme b (iron(II)-protoporphyrin IX) group non-covalently per subunit.</text>
</comment>
<accession>A0ABR7RJG1</accession>
<dbReference type="NCBIfam" id="TIGR01413">
    <property type="entry name" value="Dyp_perox_fam"/>
    <property type="match status" value="1"/>
</dbReference>
<evidence type="ECO:0000256" key="7">
    <source>
        <dbReference type="ARBA" id="ARBA00023002"/>
    </source>
</evidence>
<evidence type="ECO:0000256" key="8">
    <source>
        <dbReference type="ARBA" id="ARBA00023004"/>
    </source>
</evidence>
<dbReference type="Pfam" id="PF04261">
    <property type="entry name" value="Dyp_perox_N"/>
    <property type="match status" value="1"/>
</dbReference>
<keyword evidence="8 13" id="KW-0408">Iron</keyword>
<keyword evidence="5 13" id="KW-0479">Metal-binding</keyword>
<organism evidence="17 18">
    <name type="scientific">Teichococcus aerophilus</name>
    <dbReference type="NCBI Taxonomy" id="1224513"/>
    <lineage>
        <taxon>Bacteria</taxon>
        <taxon>Pseudomonadati</taxon>
        <taxon>Pseudomonadota</taxon>
        <taxon>Alphaproteobacteria</taxon>
        <taxon>Acetobacterales</taxon>
        <taxon>Roseomonadaceae</taxon>
        <taxon>Roseomonas</taxon>
    </lineage>
</organism>
<evidence type="ECO:0000256" key="11">
    <source>
        <dbReference type="ARBA" id="ARBA00033775"/>
    </source>
</evidence>
<reference evidence="17 18" key="1">
    <citation type="journal article" date="2013" name="Int. J. Syst. Evol. Microbiol.">
        <title>Roseomonas aerophila sp. nov., isolated from air.</title>
        <authorList>
            <person name="Kim S.J."/>
            <person name="Weon H.Y."/>
            <person name="Ahn J.H."/>
            <person name="Hong S.B."/>
            <person name="Seok S.J."/>
            <person name="Whang K.S."/>
            <person name="Kwon S.W."/>
        </authorList>
    </citation>
    <scope>NUCLEOTIDE SEQUENCE [LARGE SCALE GENOMIC DNA]</scope>
    <source>
        <strain evidence="17 18">NBRC 108923</strain>
    </source>
</reference>
<comment type="subcellular location">
    <subcellularLocation>
        <location evidence="1">Cell envelope</location>
    </subcellularLocation>
</comment>